<dbReference type="AlphaFoldDB" id="A0ABD1G0B0"/>
<dbReference type="PANTHER" id="PTHR27002:SF181">
    <property type="entry name" value="RECEPTOR-LIKE SERINE_THREONINE-PROTEIN KINASE"/>
    <property type="match status" value="1"/>
</dbReference>
<comment type="caution">
    <text evidence="19">The sequence shown here is derived from an EMBL/GenBank/DDBJ whole genome shotgun (WGS) entry which is preliminary data.</text>
</comment>
<evidence type="ECO:0000256" key="12">
    <source>
        <dbReference type="ARBA" id="ARBA00023136"/>
    </source>
</evidence>
<evidence type="ECO:0000256" key="3">
    <source>
        <dbReference type="ARBA" id="ARBA00022553"/>
    </source>
</evidence>
<dbReference type="InterPro" id="IPR001245">
    <property type="entry name" value="Ser-Thr/Tyr_kinase_cat_dom"/>
</dbReference>
<evidence type="ECO:0000256" key="14">
    <source>
        <dbReference type="ARBA" id="ARBA00023180"/>
    </source>
</evidence>
<keyword evidence="20" id="KW-1185">Reference proteome</keyword>
<name>A0ABD1G0B0_SALDI</name>
<feature type="compositionally biased region" description="Pro residues" evidence="15">
    <location>
        <begin position="242"/>
        <end position="258"/>
    </location>
</feature>
<dbReference type="GO" id="GO:0016020">
    <property type="term" value="C:membrane"/>
    <property type="evidence" value="ECO:0007669"/>
    <property type="project" value="UniProtKB-SubCell"/>
</dbReference>
<dbReference type="SUPFAM" id="SSF56112">
    <property type="entry name" value="Protein kinase-like (PK-like)"/>
    <property type="match status" value="1"/>
</dbReference>
<dbReference type="EMBL" id="JBEAFC010000011">
    <property type="protein sequence ID" value="KAL1537377.1"/>
    <property type="molecule type" value="Genomic_DNA"/>
</dbReference>
<reference evidence="19 20" key="1">
    <citation type="submission" date="2024-06" db="EMBL/GenBank/DDBJ databases">
        <title>A chromosome level genome sequence of Diviner's sage (Salvia divinorum).</title>
        <authorList>
            <person name="Ford S.A."/>
            <person name="Ro D.-K."/>
            <person name="Ness R.W."/>
            <person name="Phillips M.A."/>
        </authorList>
    </citation>
    <scope>NUCLEOTIDE SEQUENCE [LARGE SCALE GENOMIC DNA]</scope>
    <source>
        <strain evidence="19">SAF-2024a</strain>
        <tissue evidence="19">Leaf</tissue>
    </source>
</reference>
<evidence type="ECO:0000256" key="2">
    <source>
        <dbReference type="ARBA" id="ARBA00022527"/>
    </source>
</evidence>
<evidence type="ECO:0000256" key="10">
    <source>
        <dbReference type="ARBA" id="ARBA00022840"/>
    </source>
</evidence>
<evidence type="ECO:0000256" key="4">
    <source>
        <dbReference type="ARBA" id="ARBA00022679"/>
    </source>
</evidence>
<dbReference type="GO" id="GO:0005524">
    <property type="term" value="F:ATP binding"/>
    <property type="evidence" value="ECO:0007669"/>
    <property type="project" value="UniProtKB-KW"/>
</dbReference>
<evidence type="ECO:0000256" key="7">
    <source>
        <dbReference type="ARBA" id="ARBA00022737"/>
    </source>
</evidence>
<comment type="subcellular location">
    <subcellularLocation>
        <location evidence="1">Membrane</location>
        <topology evidence="1">Single-pass membrane protein</topology>
    </subcellularLocation>
</comment>
<keyword evidence="2 19" id="KW-0723">Serine/threonine-protein kinase</keyword>
<evidence type="ECO:0000313" key="19">
    <source>
        <dbReference type="EMBL" id="KAL1537377.1"/>
    </source>
</evidence>
<dbReference type="PROSITE" id="PS50011">
    <property type="entry name" value="PROTEIN_KINASE_DOM"/>
    <property type="match status" value="1"/>
</dbReference>
<dbReference type="FunFam" id="3.30.200.20:FF:000142">
    <property type="entry name" value="Cysteine-rich receptor-like protein kinase 10"/>
    <property type="match status" value="1"/>
</dbReference>
<evidence type="ECO:0000256" key="13">
    <source>
        <dbReference type="ARBA" id="ARBA00023170"/>
    </source>
</evidence>
<gene>
    <name evidence="19" type="ORF">AAHA92_29898</name>
</gene>
<dbReference type="FunFam" id="3.30.430.20:FF:000002">
    <property type="entry name" value="Cysteine-rich receptor-like protein kinase 10"/>
    <property type="match status" value="1"/>
</dbReference>
<keyword evidence="11 16" id="KW-1133">Transmembrane helix</keyword>
<feature type="domain" description="Protein kinase" evidence="17">
    <location>
        <begin position="339"/>
        <end position="621"/>
    </location>
</feature>
<keyword evidence="13" id="KW-0675">Receptor</keyword>
<dbReference type="Gene3D" id="1.10.510.10">
    <property type="entry name" value="Transferase(Phosphotransferase) domain 1"/>
    <property type="match status" value="1"/>
</dbReference>
<evidence type="ECO:0000256" key="6">
    <source>
        <dbReference type="ARBA" id="ARBA00022729"/>
    </source>
</evidence>
<protein>
    <submittedName>
        <fullName evidence="19">Non-specific serine/threonine protein kinase</fullName>
        <ecNumber evidence="19">2.7.11.1</ecNumber>
    </submittedName>
</protein>
<dbReference type="EC" id="2.7.11.1" evidence="19"/>
<keyword evidence="10" id="KW-0067">ATP-binding</keyword>
<dbReference type="Pfam" id="PF07714">
    <property type="entry name" value="PK_Tyr_Ser-Thr"/>
    <property type="match status" value="2"/>
</dbReference>
<keyword evidence="8" id="KW-0547">Nucleotide-binding</keyword>
<evidence type="ECO:0000256" key="1">
    <source>
        <dbReference type="ARBA" id="ARBA00004167"/>
    </source>
</evidence>
<keyword evidence="12 16" id="KW-0472">Membrane</keyword>
<dbReference type="CDD" id="cd23509">
    <property type="entry name" value="Gnk2-like"/>
    <property type="match status" value="2"/>
</dbReference>
<accession>A0ABD1G0B0</accession>
<keyword evidence="6" id="KW-0732">Signal</keyword>
<dbReference type="Pfam" id="PF01657">
    <property type="entry name" value="Stress-antifung"/>
    <property type="match status" value="2"/>
</dbReference>
<dbReference type="Proteomes" id="UP001567538">
    <property type="component" value="Unassembled WGS sequence"/>
</dbReference>
<keyword evidence="7" id="KW-0677">Repeat</keyword>
<dbReference type="PANTHER" id="PTHR27002">
    <property type="entry name" value="RECEPTOR-LIKE SERINE/THREONINE-PROTEIN KINASE SD1-8"/>
    <property type="match status" value="1"/>
</dbReference>
<organism evidence="19 20">
    <name type="scientific">Salvia divinorum</name>
    <name type="common">Maria pastora</name>
    <name type="synonym">Diviner's sage</name>
    <dbReference type="NCBI Taxonomy" id="28513"/>
    <lineage>
        <taxon>Eukaryota</taxon>
        <taxon>Viridiplantae</taxon>
        <taxon>Streptophyta</taxon>
        <taxon>Embryophyta</taxon>
        <taxon>Tracheophyta</taxon>
        <taxon>Spermatophyta</taxon>
        <taxon>Magnoliopsida</taxon>
        <taxon>eudicotyledons</taxon>
        <taxon>Gunneridae</taxon>
        <taxon>Pentapetalae</taxon>
        <taxon>asterids</taxon>
        <taxon>lamiids</taxon>
        <taxon>Lamiales</taxon>
        <taxon>Lamiaceae</taxon>
        <taxon>Nepetoideae</taxon>
        <taxon>Mentheae</taxon>
        <taxon>Salviinae</taxon>
        <taxon>Salvia</taxon>
        <taxon>Salvia subgen. Calosphace</taxon>
    </lineage>
</organism>
<dbReference type="Gene3D" id="3.30.200.20">
    <property type="entry name" value="Phosphorylase Kinase, domain 1"/>
    <property type="match status" value="1"/>
</dbReference>
<dbReference type="FunFam" id="1.10.510.10:FF:001722">
    <property type="entry name" value="G-type lectin S-receptor-like serine/threonine-protein kinase B120"/>
    <property type="match status" value="1"/>
</dbReference>
<evidence type="ECO:0000256" key="16">
    <source>
        <dbReference type="SAM" id="Phobius"/>
    </source>
</evidence>
<feature type="domain" description="Gnk2-homologous" evidence="18">
    <location>
        <begin position="11"/>
        <end position="116"/>
    </location>
</feature>
<evidence type="ECO:0000256" key="11">
    <source>
        <dbReference type="ARBA" id="ARBA00022989"/>
    </source>
</evidence>
<evidence type="ECO:0000256" key="9">
    <source>
        <dbReference type="ARBA" id="ARBA00022777"/>
    </source>
</evidence>
<keyword evidence="14" id="KW-0325">Glycoprotein</keyword>
<dbReference type="Gene3D" id="3.30.430.20">
    <property type="entry name" value="Gnk2 domain, C-X8-C-X2-C motif"/>
    <property type="match status" value="2"/>
</dbReference>
<keyword evidence="9 19" id="KW-0418">Kinase</keyword>
<dbReference type="PROSITE" id="PS51473">
    <property type="entry name" value="GNK2"/>
    <property type="match status" value="2"/>
</dbReference>
<dbReference type="InterPro" id="IPR038408">
    <property type="entry name" value="GNK2_sf"/>
</dbReference>
<feature type="domain" description="Gnk2-homologous" evidence="18">
    <location>
        <begin position="122"/>
        <end position="229"/>
    </location>
</feature>
<dbReference type="InterPro" id="IPR002902">
    <property type="entry name" value="GNK2"/>
</dbReference>
<dbReference type="InterPro" id="IPR000719">
    <property type="entry name" value="Prot_kinase_dom"/>
</dbReference>
<keyword evidence="3" id="KW-0597">Phosphoprotein</keyword>
<evidence type="ECO:0000256" key="5">
    <source>
        <dbReference type="ARBA" id="ARBA00022692"/>
    </source>
</evidence>
<dbReference type="GO" id="GO:0004674">
    <property type="term" value="F:protein serine/threonine kinase activity"/>
    <property type="evidence" value="ECO:0007669"/>
    <property type="project" value="UniProtKB-KW"/>
</dbReference>
<keyword evidence="5 16" id="KW-0812">Transmembrane</keyword>
<feature type="region of interest" description="Disordered" evidence="15">
    <location>
        <begin position="240"/>
        <end position="271"/>
    </location>
</feature>
<feature type="transmembrane region" description="Helical" evidence="16">
    <location>
        <begin position="278"/>
        <end position="300"/>
    </location>
</feature>
<proteinExistence type="predicted"/>
<evidence type="ECO:0000256" key="8">
    <source>
        <dbReference type="ARBA" id="ARBA00022741"/>
    </source>
</evidence>
<evidence type="ECO:0000313" key="20">
    <source>
        <dbReference type="Proteomes" id="UP001567538"/>
    </source>
</evidence>
<feature type="region of interest" description="Disordered" evidence="15">
    <location>
        <begin position="581"/>
        <end position="621"/>
    </location>
</feature>
<sequence length="621" mass="68545">MIFLIESGHLATGQISCQNNRNYTRTNGTSTYAANLNNTLTDLSTNVPDTGFYNASAGNGADRAAAMVLCRGDAQLDACRGCIAEGREELLRTCPSQRQAVRWDERCLLRYSDAAFYGDMETSPMRNWTNPFVAAEPEQFGDVLRRLLDRLIYEAAGGGSLRKVAAGDDRASAFQHIFAMVQCTPDLSREECASCLLNANVNVAVYCDRRKGCRVYSPSCTLRFEIYPFYNETRLQEFFPPAASPPSPPAPAPAPPSSSSPAAGKGDGDGDGDTTRNVIIIAVSVVLLSLILAVSAIIWLRKRKTQKPKQVLHQNEDEISMAESLQYPFSTIKAATNDFSDDNKLGEGGFGPVYKGMLQNGLEIAVKRLSKDSGQGVVEFKNEVLLLAKLQHRNLVRLLGFSIQGKEKLLIYEFVQNASLDHFIFDQRFRAHLDRDTRYKIIRDETQGNTSRIVGTYGYMPPEYILHGQFSIKSDVFSFGVLVLEIISGRRNNKFRNGENVEDLLSFAWRNWREGASANAVDPVLRSGSGSMSEMLRCMHIGLLCVQEDATERPTMAAVVIMLSSASISLAVPTEPAFYDPSGYTSRHDQSVSNLQRPASVVDHSDHSSSNDVSITDLHPR</sequence>
<evidence type="ECO:0000259" key="17">
    <source>
        <dbReference type="PROSITE" id="PS50011"/>
    </source>
</evidence>
<evidence type="ECO:0000256" key="15">
    <source>
        <dbReference type="SAM" id="MobiDB-lite"/>
    </source>
</evidence>
<keyword evidence="4 19" id="KW-0808">Transferase</keyword>
<dbReference type="InterPro" id="IPR011009">
    <property type="entry name" value="Kinase-like_dom_sf"/>
</dbReference>
<evidence type="ECO:0000259" key="18">
    <source>
        <dbReference type="PROSITE" id="PS51473"/>
    </source>
</evidence>